<evidence type="ECO:0000313" key="3">
    <source>
        <dbReference type="Proteomes" id="UP000199503"/>
    </source>
</evidence>
<dbReference type="STRING" id="65499.SAMN04488000_13038"/>
<accession>A0A1H9X9I9</accession>
<feature type="transmembrane region" description="Helical" evidence="1">
    <location>
        <begin position="47"/>
        <end position="66"/>
    </location>
</feature>
<proteinExistence type="predicted"/>
<gene>
    <name evidence="2" type="ORF">SAMN04488000_13038</name>
</gene>
<evidence type="ECO:0008006" key="4">
    <source>
        <dbReference type="Google" id="ProtNLM"/>
    </source>
</evidence>
<dbReference type="OrthoDB" id="3693316at2"/>
<keyword evidence="1" id="KW-0472">Membrane</keyword>
<name>A0A1H9X9I9_9PSEU</name>
<evidence type="ECO:0000313" key="2">
    <source>
        <dbReference type="EMBL" id="SES42866.1"/>
    </source>
</evidence>
<protein>
    <recommendedName>
        <fullName evidence="4">CU044_5270 family protein</fullName>
    </recommendedName>
</protein>
<keyword evidence="1" id="KW-1133">Transmembrane helix</keyword>
<organism evidence="2 3">
    <name type="scientific">Lentzea albida</name>
    <dbReference type="NCBI Taxonomy" id="65499"/>
    <lineage>
        <taxon>Bacteria</taxon>
        <taxon>Bacillati</taxon>
        <taxon>Actinomycetota</taxon>
        <taxon>Actinomycetes</taxon>
        <taxon>Pseudonocardiales</taxon>
        <taxon>Pseudonocardiaceae</taxon>
        <taxon>Lentzea</taxon>
    </lineage>
</organism>
<dbReference type="EMBL" id="FOFV01000030">
    <property type="protein sequence ID" value="SES42866.1"/>
    <property type="molecule type" value="Genomic_DNA"/>
</dbReference>
<evidence type="ECO:0000256" key="1">
    <source>
        <dbReference type="SAM" id="Phobius"/>
    </source>
</evidence>
<sequence length="336" mass="36741">MEDVLKNLAEARPPVPEVDAARMERDLARIIALPRERPVRKQFVRRFAPLAVVAAVITLVVVALPAPPQPVQPAAPAPWWRVLRQQTSLMVVGEPAKPYVVRFGSKTDQWQAGNREIAVVQKDGEVKPYARDDDAAWEAAGRPEVVPQLGGSRSVRIGPMAPAVQESYVSGLSLTSAYWERLESFDDLPADPAGMRAKLQPEEKGAYELADLVMAVMIANVRDDQRRGGFELLKSLDGARYLDHVRLPSGGEGVGVAIPAPPQFQFSGVETWFVINPGTGKPVLKRNVLTSSQHGLPVNTPISEEQYLLLEKTNVEPVLPLGVPVNGKVESPIIER</sequence>
<dbReference type="RefSeq" id="WP_089927456.1">
    <property type="nucleotide sequence ID" value="NZ_FOFV01000030.1"/>
</dbReference>
<keyword evidence="3" id="KW-1185">Reference proteome</keyword>
<reference evidence="3" key="1">
    <citation type="submission" date="2016-10" db="EMBL/GenBank/DDBJ databases">
        <authorList>
            <person name="Varghese N."/>
            <person name="Submissions S."/>
        </authorList>
    </citation>
    <scope>NUCLEOTIDE SEQUENCE [LARGE SCALE GENOMIC DNA]</scope>
    <source>
        <strain evidence="3">DSM 44437</strain>
    </source>
</reference>
<dbReference type="AlphaFoldDB" id="A0A1H9X9I9"/>
<dbReference type="Proteomes" id="UP000199503">
    <property type="component" value="Unassembled WGS sequence"/>
</dbReference>
<keyword evidence="1" id="KW-0812">Transmembrane</keyword>